<dbReference type="Proteomes" id="UP000095751">
    <property type="component" value="Unassembled WGS sequence"/>
</dbReference>
<accession>A0A1E7FZ61</accession>
<dbReference type="Gene3D" id="3.30.420.10">
    <property type="entry name" value="Ribonuclease H-like superfamily/Ribonuclease H"/>
    <property type="match status" value="1"/>
</dbReference>
<keyword evidence="1" id="KW-0472">Membrane</keyword>
<sequence>MTREIGKRMRLQIPLGDWNILANKSERMWPFYYADSTDILYRSYRKDWYTNGEIYYDCHNINEDDTDTYNYATSSNVTLLPDDASPTDVMDTDDGWRISQHQPMDVFEETVTEDKTFMEFLMKQEDHITQYYAEIEYHTTPIAVYELIKSTNKVNIATDGGAIQFKGSLGFVIADEDGEILLSCYGQPSGNDPLSFRSEICAFLAAVRLVTLMTKYYDKILECEEPIRSKIQVYTDSLSMINKLTAYDEYPTAPLATVLDSEWDVLSALHRALKWFRTYPKINWVKSHQDDLVFDKTAMPLNAYLNSEADELATTGLKKLQEKPIVPMDPNTSIQFHIEGRTITRDFKQTVREVIQLKPLRKFYCHRFKWSDNIFDLIDWDVFRPVYKKHLASKGIAWLHKYCIKKLPTGERVHQRDHFHDKRCASCIIKDEDDDHIFTCEKRRSQRKNIVKQINIMRNTVDPNLCDILQEGLMAYFKEECMSNTMFRIRGRKGMGRYKNLIDEQSVIGWDNLLRGKFTKEWRTQQKAYKTRKSKNKTEEFHAFFQAIVPIIFDMWTDRCIDRNTPVLGGRIAAEYDSLSKRVTHLYTLREMVLPEDELKIYNEPIKLRLDDTNQQLKKWINRWKPVIDHSMKRVMELAQENSKPIWQHFTANKPAKTKVSRKLSRQPKPKKYSNNPLTNVYTRLKKKRSSSRVLPVIKKIKHKVNNLISKLYISILIVVMIESMIGWSLVIVLGFLLPFVLIFVHPCSLSSVSSLSLMPIIPFSLFSFNFIDFWSNLSPLRASLVEPIDTLSYMSSPLVWLHPCWINTDFVIIFNSLD</sequence>
<evidence type="ECO:0000313" key="4">
    <source>
        <dbReference type="Proteomes" id="UP000095751"/>
    </source>
</evidence>
<dbReference type="InParanoid" id="A0A1E7FZ61"/>
<keyword evidence="1" id="KW-0812">Transmembrane</keyword>
<dbReference type="PROSITE" id="PS50879">
    <property type="entry name" value="RNASE_H_1"/>
    <property type="match status" value="1"/>
</dbReference>
<dbReference type="GO" id="GO:0004523">
    <property type="term" value="F:RNA-DNA hybrid ribonuclease activity"/>
    <property type="evidence" value="ECO:0007669"/>
    <property type="project" value="InterPro"/>
</dbReference>
<dbReference type="EMBL" id="KV784353">
    <property type="protein sequence ID" value="OEU23093.1"/>
    <property type="molecule type" value="Genomic_DNA"/>
</dbReference>
<reference evidence="3 4" key="1">
    <citation type="submission" date="2016-09" db="EMBL/GenBank/DDBJ databases">
        <title>Extensive genetic diversity and differential bi-allelic expression allows diatom success in the polar Southern Ocean.</title>
        <authorList>
            <consortium name="DOE Joint Genome Institute"/>
            <person name="Mock T."/>
            <person name="Otillar R.P."/>
            <person name="Strauss J."/>
            <person name="Dupont C."/>
            <person name="Frickenhaus S."/>
            <person name="Maumus F."/>
            <person name="Mcmullan M."/>
            <person name="Sanges R."/>
            <person name="Schmutz J."/>
            <person name="Toseland A."/>
            <person name="Valas R."/>
            <person name="Veluchamy A."/>
            <person name="Ward B.J."/>
            <person name="Allen A."/>
            <person name="Barry K."/>
            <person name="Falciatore A."/>
            <person name="Ferrante M."/>
            <person name="Fortunato A.E."/>
            <person name="Gloeckner G."/>
            <person name="Gruber A."/>
            <person name="Hipkin R."/>
            <person name="Janech M."/>
            <person name="Kroth P."/>
            <person name="Leese F."/>
            <person name="Lindquist E."/>
            <person name="Lyon B.R."/>
            <person name="Martin J."/>
            <person name="Mayer C."/>
            <person name="Parker M."/>
            <person name="Quesneville H."/>
            <person name="Raymond J."/>
            <person name="Uhlig C."/>
            <person name="Valentin K.U."/>
            <person name="Worden A.Z."/>
            <person name="Armbrust E.V."/>
            <person name="Bowler C."/>
            <person name="Green B."/>
            <person name="Moulton V."/>
            <person name="Van Oosterhout C."/>
            <person name="Grigoriev I."/>
        </authorList>
    </citation>
    <scope>NUCLEOTIDE SEQUENCE [LARGE SCALE GENOMIC DNA]</scope>
    <source>
        <strain evidence="3 4">CCMP1102</strain>
    </source>
</reference>
<dbReference type="InterPro" id="IPR012337">
    <property type="entry name" value="RNaseH-like_sf"/>
</dbReference>
<gene>
    <name evidence="3" type="ORF">FRACYDRAFT_233259</name>
</gene>
<dbReference type="GO" id="GO:0003676">
    <property type="term" value="F:nucleic acid binding"/>
    <property type="evidence" value="ECO:0007669"/>
    <property type="project" value="InterPro"/>
</dbReference>
<keyword evidence="1" id="KW-1133">Transmembrane helix</keyword>
<evidence type="ECO:0000259" key="2">
    <source>
        <dbReference type="PROSITE" id="PS50879"/>
    </source>
</evidence>
<dbReference type="InterPro" id="IPR036397">
    <property type="entry name" value="RNaseH_sf"/>
</dbReference>
<dbReference type="AlphaFoldDB" id="A0A1E7FZ61"/>
<feature type="transmembrane region" description="Helical" evidence="1">
    <location>
        <begin position="757"/>
        <end position="775"/>
    </location>
</feature>
<feature type="domain" description="RNase H type-1" evidence="2">
    <location>
        <begin position="150"/>
        <end position="318"/>
    </location>
</feature>
<organism evidence="3 4">
    <name type="scientific">Fragilariopsis cylindrus CCMP1102</name>
    <dbReference type="NCBI Taxonomy" id="635003"/>
    <lineage>
        <taxon>Eukaryota</taxon>
        <taxon>Sar</taxon>
        <taxon>Stramenopiles</taxon>
        <taxon>Ochrophyta</taxon>
        <taxon>Bacillariophyta</taxon>
        <taxon>Bacillariophyceae</taxon>
        <taxon>Bacillariophycidae</taxon>
        <taxon>Bacillariales</taxon>
        <taxon>Bacillariaceae</taxon>
        <taxon>Fragilariopsis</taxon>
    </lineage>
</organism>
<keyword evidence="4" id="KW-1185">Reference proteome</keyword>
<evidence type="ECO:0000313" key="3">
    <source>
        <dbReference type="EMBL" id="OEU23093.1"/>
    </source>
</evidence>
<proteinExistence type="predicted"/>
<dbReference type="SUPFAM" id="SSF53098">
    <property type="entry name" value="Ribonuclease H-like"/>
    <property type="match status" value="1"/>
</dbReference>
<protein>
    <recommendedName>
        <fullName evidence="2">RNase H type-1 domain-containing protein</fullName>
    </recommendedName>
</protein>
<dbReference type="OrthoDB" id="55487at2759"/>
<dbReference type="InterPro" id="IPR002156">
    <property type="entry name" value="RNaseH_domain"/>
</dbReference>
<dbReference type="KEGG" id="fcy:FRACYDRAFT_233259"/>
<evidence type="ECO:0000256" key="1">
    <source>
        <dbReference type="SAM" id="Phobius"/>
    </source>
</evidence>
<feature type="transmembrane region" description="Helical" evidence="1">
    <location>
        <begin position="712"/>
        <end position="745"/>
    </location>
</feature>
<name>A0A1E7FZ61_9STRA</name>